<protein>
    <submittedName>
        <fullName evidence="1">Uncharacterized protein</fullName>
    </submittedName>
</protein>
<dbReference type="EMBL" id="CADCTY010002444">
    <property type="protein sequence ID" value="CAA9423726.1"/>
    <property type="molecule type" value="Genomic_DNA"/>
</dbReference>
<accession>A0A6J4PRU9</accession>
<proteinExistence type="predicted"/>
<name>A0A6J4PRU9_9CYAN</name>
<reference evidence="1" key="1">
    <citation type="submission" date="2020-02" db="EMBL/GenBank/DDBJ databases">
        <authorList>
            <person name="Meier V. D."/>
        </authorList>
    </citation>
    <scope>NUCLEOTIDE SEQUENCE</scope>
    <source>
        <strain evidence="1">AVDCRST_MAG94</strain>
    </source>
</reference>
<evidence type="ECO:0000313" key="1">
    <source>
        <dbReference type="EMBL" id="CAA9423726.1"/>
    </source>
</evidence>
<dbReference type="AlphaFoldDB" id="A0A6J4PRU9"/>
<organism evidence="1">
    <name type="scientific">uncultured Leptolyngbya sp</name>
    <dbReference type="NCBI Taxonomy" id="332963"/>
    <lineage>
        <taxon>Bacteria</taxon>
        <taxon>Bacillati</taxon>
        <taxon>Cyanobacteriota</taxon>
        <taxon>Cyanophyceae</taxon>
        <taxon>Leptolyngbyales</taxon>
        <taxon>Leptolyngbyaceae</taxon>
        <taxon>Leptolyngbya group</taxon>
        <taxon>Leptolyngbya</taxon>
        <taxon>environmental samples</taxon>
    </lineage>
</organism>
<sequence length="51" mass="5240">MTQKEARLCSCGSVFAAPADSQVWLATGVLALTAWVGYWHDAASSGSHGSG</sequence>
<gene>
    <name evidence="1" type="ORF">AVDCRST_MAG94-7154</name>
</gene>